<dbReference type="STRING" id="130081.M2XL37"/>
<dbReference type="CDD" id="cd00158">
    <property type="entry name" value="RHOD"/>
    <property type="match status" value="1"/>
</dbReference>
<evidence type="ECO:0000313" key="3">
    <source>
        <dbReference type="Proteomes" id="UP000030680"/>
    </source>
</evidence>
<dbReference type="SMART" id="SM00450">
    <property type="entry name" value="RHOD"/>
    <property type="match status" value="1"/>
</dbReference>
<dbReference type="PROSITE" id="PS50206">
    <property type="entry name" value="RHODANESE_3"/>
    <property type="match status" value="1"/>
</dbReference>
<organism evidence="2 3">
    <name type="scientific">Galdieria sulphuraria</name>
    <name type="common">Red alga</name>
    <dbReference type="NCBI Taxonomy" id="130081"/>
    <lineage>
        <taxon>Eukaryota</taxon>
        <taxon>Rhodophyta</taxon>
        <taxon>Bangiophyceae</taxon>
        <taxon>Galdieriales</taxon>
        <taxon>Galdieriaceae</taxon>
        <taxon>Galdieria</taxon>
    </lineage>
</organism>
<dbReference type="InterPro" id="IPR001763">
    <property type="entry name" value="Rhodanese-like_dom"/>
</dbReference>
<dbReference type="Pfam" id="PF00581">
    <property type="entry name" value="Rhodanese"/>
    <property type="match status" value="1"/>
</dbReference>
<dbReference type="eggNOG" id="KOG1530">
    <property type="taxonomic scope" value="Eukaryota"/>
</dbReference>
<dbReference type="OMA" id="HAKDSIC"/>
<dbReference type="KEGG" id="gsl:Gasu_18580"/>
<feature type="domain" description="Rhodanese" evidence="1">
    <location>
        <begin position="64"/>
        <end position="165"/>
    </location>
</feature>
<dbReference type="PANTHER" id="PTHR45431:SF3">
    <property type="entry name" value="RHODANESE-LIKE DOMAIN-CONTAINING PROTEIN 15, CHLOROPLASTIC"/>
    <property type="match status" value="1"/>
</dbReference>
<dbReference type="PANTHER" id="PTHR45431">
    <property type="entry name" value="RHODANESE-LIKE DOMAIN-CONTAINING PROTEIN 15, CHLOROPLASTIC"/>
    <property type="match status" value="1"/>
</dbReference>
<dbReference type="EMBL" id="KB454496">
    <property type="protein sequence ID" value="EME30842.1"/>
    <property type="molecule type" value="Genomic_DNA"/>
</dbReference>
<dbReference type="AlphaFoldDB" id="M2XL37"/>
<keyword evidence="3" id="KW-1185">Reference proteome</keyword>
<accession>M2XL37</accession>
<name>M2XL37_GALSU</name>
<dbReference type="Gramene" id="EME30842">
    <property type="protein sequence ID" value="EME30842"/>
    <property type="gene ID" value="Gasu_18580"/>
</dbReference>
<gene>
    <name evidence="2" type="ORF">Gasu_18580</name>
</gene>
<dbReference type="Proteomes" id="UP000030680">
    <property type="component" value="Unassembled WGS sequence"/>
</dbReference>
<dbReference type="RefSeq" id="XP_005707362.1">
    <property type="nucleotide sequence ID" value="XM_005707305.1"/>
</dbReference>
<dbReference type="InterPro" id="IPR036873">
    <property type="entry name" value="Rhodanese-like_dom_sf"/>
</dbReference>
<dbReference type="Gene3D" id="3.40.250.10">
    <property type="entry name" value="Rhodanese-like domain"/>
    <property type="match status" value="1"/>
</dbReference>
<protein>
    <submittedName>
        <fullName evidence="2">Senescence-associated protein Din1-like protein</fullName>
    </submittedName>
</protein>
<dbReference type="OrthoDB" id="566238at2759"/>
<evidence type="ECO:0000259" key="1">
    <source>
        <dbReference type="PROSITE" id="PS50206"/>
    </source>
</evidence>
<dbReference type="SUPFAM" id="SSF52821">
    <property type="entry name" value="Rhodanese/Cell cycle control phosphatase"/>
    <property type="match status" value="1"/>
</dbReference>
<reference evidence="3" key="1">
    <citation type="journal article" date="2013" name="Science">
        <title>Gene transfer from bacteria and archaea facilitated evolution of an extremophilic eukaryote.</title>
        <authorList>
            <person name="Schonknecht G."/>
            <person name="Chen W.H."/>
            <person name="Ternes C.M."/>
            <person name="Barbier G.G."/>
            <person name="Shrestha R.P."/>
            <person name="Stanke M."/>
            <person name="Brautigam A."/>
            <person name="Baker B.J."/>
            <person name="Banfield J.F."/>
            <person name="Garavito R.M."/>
            <person name="Carr K."/>
            <person name="Wilkerson C."/>
            <person name="Rensing S.A."/>
            <person name="Gagneul D."/>
            <person name="Dickenson N.E."/>
            <person name="Oesterhelt C."/>
            <person name="Lercher M.J."/>
            <person name="Weber A.P."/>
        </authorList>
    </citation>
    <scope>NUCLEOTIDE SEQUENCE [LARGE SCALE GENOMIC DNA]</scope>
    <source>
        <strain evidence="3">074W</strain>
    </source>
</reference>
<dbReference type="InterPro" id="IPR052367">
    <property type="entry name" value="Thiosulfate_ST/Rhodanese-like"/>
</dbReference>
<dbReference type="GeneID" id="17089539"/>
<evidence type="ECO:0000313" key="2">
    <source>
        <dbReference type="EMBL" id="EME30842.1"/>
    </source>
</evidence>
<sequence>MVLRNLMNFLFPVGLKSSSYAWHQGVVRYVRPVFVSYKFFTTASPVLKCSVESIHPSEAHHKKLRESWKHLDVRTKEEFTAGHAKDSICVPIMVKGKEGKLEENLSFLQDVCKFFKKDDKILVSCLKGPRAMKAIEKLREAGFSQVLNVAGGFEKWQESALPIEK</sequence>
<proteinExistence type="predicted"/>